<reference evidence="5 6" key="2">
    <citation type="submission" date="2023-11" db="UniProtKB">
        <authorList>
            <consortium name="WormBaseParasite"/>
        </authorList>
    </citation>
    <scope>IDENTIFICATION</scope>
</reference>
<accession>A0A183ML28</accession>
<dbReference type="Proteomes" id="UP000277204">
    <property type="component" value="Unassembled WGS sequence"/>
</dbReference>
<reference evidence="2 4" key="1">
    <citation type="submission" date="2018-11" db="EMBL/GenBank/DDBJ databases">
        <authorList>
            <consortium name="Pathogen Informatics"/>
        </authorList>
    </citation>
    <scope>NUCLEOTIDE SEQUENCE [LARGE SCALE GENOMIC DNA]</scope>
    <source>
        <strain evidence="2 4">Zambia</strain>
    </source>
</reference>
<dbReference type="InterPro" id="IPR002775">
    <property type="entry name" value="DNA/RNA-bd_Alba-like"/>
</dbReference>
<dbReference type="Proteomes" id="UP000050790">
    <property type="component" value="Unassembled WGS sequence"/>
</dbReference>
<keyword evidence="4" id="KW-1185">Reference proteome</keyword>
<dbReference type="GO" id="GO:0003676">
    <property type="term" value="F:nucleic acid binding"/>
    <property type="evidence" value="ECO:0007669"/>
    <property type="project" value="InterPro"/>
</dbReference>
<protein>
    <submittedName>
        <fullName evidence="5 6">Alba domain-containing protein</fullName>
    </submittedName>
</protein>
<dbReference type="WBParaSite" id="SMRG1_12640.1">
    <property type="protein sequence ID" value="SMRG1_12640.1"/>
    <property type="gene ID" value="SMRG1_12640"/>
</dbReference>
<evidence type="ECO:0000313" key="2">
    <source>
        <dbReference type="EMBL" id="VDP21919.1"/>
    </source>
</evidence>
<evidence type="ECO:0000313" key="6">
    <source>
        <dbReference type="WBParaSite" id="SMRG1_12640.2"/>
    </source>
</evidence>
<name>A0A183ML28_9TREM</name>
<organism evidence="3 6">
    <name type="scientific">Schistosoma margrebowiei</name>
    <dbReference type="NCBI Taxonomy" id="48269"/>
    <lineage>
        <taxon>Eukaryota</taxon>
        <taxon>Metazoa</taxon>
        <taxon>Spiralia</taxon>
        <taxon>Lophotrochozoa</taxon>
        <taxon>Platyhelminthes</taxon>
        <taxon>Trematoda</taxon>
        <taxon>Digenea</taxon>
        <taxon>Strigeidida</taxon>
        <taxon>Schistosomatoidea</taxon>
        <taxon>Schistosomatidae</taxon>
        <taxon>Schistosoma</taxon>
    </lineage>
</organism>
<dbReference type="OrthoDB" id="424402at2759"/>
<evidence type="ECO:0000313" key="3">
    <source>
        <dbReference type="Proteomes" id="UP000050790"/>
    </source>
</evidence>
<dbReference type="EMBL" id="UZAI01017216">
    <property type="protein sequence ID" value="VDP21919.1"/>
    <property type="molecule type" value="Genomic_DNA"/>
</dbReference>
<dbReference type="AlphaFoldDB" id="A0A183ML28"/>
<evidence type="ECO:0000259" key="1">
    <source>
        <dbReference type="Pfam" id="PF01918"/>
    </source>
</evidence>
<proteinExistence type="predicted"/>
<evidence type="ECO:0000313" key="4">
    <source>
        <dbReference type="Proteomes" id="UP000277204"/>
    </source>
</evidence>
<dbReference type="Pfam" id="PF01918">
    <property type="entry name" value="Alba"/>
    <property type="match status" value="1"/>
</dbReference>
<feature type="domain" description="DNA/RNA-binding protein Alba-like" evidence="1">
    <location>
        <begin position="27"/>
        <end position="87"/>
    </location>
</feature>
<sequence>MKLLHGDANIPDIKSIFGSDVSGCINMNVMPGSKSANLVPYAVEKFQSGETDTIIWWSKHGAVAKTVACAEMFKSNVLNTISQASQLDGASPPKMYQCSRLHIQSCNCSVPDTKISCTLEEPGIAILFSKSQFPGEDCQLPVDFGGNSFSDFINKGDTSKSNLDHPPSRRRLSRTIRKKRDTVRDSNKNEAKFVNNASSEMGDFHNVPFQTPRLAAAISNVNKVLKHKKLNRKRKKSSNS</sequence>
<dbReference type="WBParaSite" id="SMRG1_12640.3">
    <property type="protein sequence ID" value="SMRG1_12640.3"/>
    <property type="gene ID" value="SMRG1_12640"/>
</dbReference>
<evidence type="ECO:0000313" key="5">
    <source>
        <dbReference type="WBParaSite" id="SMRG1_12640.1"/>
    </source>
</evidence>
<dbReference type="STRING" id="48269.A0A183ML28"/>
<gene>
    <name evidence="2" type="ORF">SMRZ_LOCUS16753</name>
</gene>
<dbReference type="WBParaSite" id="SMRG1_12640.2">
    <property type="protein sequence ID" value="SMRG1_12640.2"/>
    <property type="gene ID" value="SMRG1_12640"/>
</dbReference>